<reference evidence="1" key="1">
    <citation type="journal article" date="2020" name="Plant Biotechnol. J.">
        <title>The pomegranate (Punica granatum L.) draft genome dissects genetic divergence between soft- and hard-seeded cultivars.</title>
        <authorList>
            <person name="Luo X."/>
            <person name="Li H."/>
            <person name="Wu Z."/>
            <person name="Yao W."/>
            <person name="Zhao P."/>
            <person name="Cao D."/>
            <person name="Yu H."/>
            <person name="Li K."/>
            <person name="Poudel K."/>
            <person name="Zhao D."/>
            <person name="Zhang F."/>
            <person name="Xia X."/>
            <person name="Chen L."/>
            <person name="Wang Q."/>
            <person name="Jing D."/>
            <person name="Cao S."/>
        </authorList>
    </citation>
    <scope>NUCLEOTIDE SEQUENCE [LARGE SCALE GENOMIC DNA]</scope>
    <source>
        <strain evidence="1">cv. Tunisia</strain>
    </source>
</reference>
<dbReference type="AlphaFoldDB" id="A0A6P8C116"/>
<protein>
    <submittedName>
        <fullName evidence="2">Protein LITTLE ZIPPER 2-like</fullName>
    </submittedName>
</protein>
<keyword evidence="1" id="KW-1185">Reference proteome</keyword>
<dbReference type="PANTHER" id="PTHR33601">
    <property type="entry name" value="PROTEIN LITTLE ZIPPER 4"/>
    <property type="match status" value="1"/>
</dbReference>
<evidence type="ECO:0000313" key="2">
    <source>
        <dbReference type="RefSeq" id="XP_031376300.1"/>
    </source>
</evidence>
<dbReference type="InterPro" id="IPR039312">
    <property type="entry name" value="ZPR"/>
</dbReference>
<organism evidence="1 2">
    <name type="scientific">Punica granatum</name>
    <name type="common">Pomegranate</name>
    <dbReference type="NCBI Taxonomy" id="22663"/>
    <lineage>
        <taxon>Eukaryota</taxon>
        <taxon>Viridiplantae</taxon>
        <taxon>Streptophyta</taxon>
        <taxon>Embryophyta</taxon>
        <taxon>Tracheophyta</taxon>
        <taxon>Spermatophyta</taxon>
        <taxon>Magnoliopsida</taxon>
        <taxon>eudicotyledons</taxon>
        <taxon>Gunneridae</taxon>
        <taxon>Pentapetalae</taxon>
        <taxon>rosids</taxon>
        <taxon>malvids</taxon>
        <taxon>Myrtales</taxon>
        <taxon>Lythraceae</taxon>
        <taxon>Punica</taxon>
    </lineage>
</organism>
<evidence type="ECO:0000313" key="1">
    <source>
        <dbReference type="Proteomes" id="UP000515151"/>
    </source>
</evidence>
<proteinExistence type="predicted"/>
<sequence length="148" mass="17378">MFCSYHTLITCPSHCWMYSLICKPIVKLHKKKTWIGSCEWTPVRRHNASHLRGQPLKQHGSLRVVELYRRRSRISRREAMKPKMAKGKKKTESLEMKNLKLLIKNHSIIQKNEKLREKALLLHQENAALLLLLKNKFSCGAKDEIVDH</sequence>
<dbReference type="Proteomes" id="UP000515151">
    <property type="component" value="Chromosome 1"/>
</dbReference>
<dbReference type="PANTHER" id="PTHR33601:SF22">
    <property type="entry name" value="PROTEIN LITTLE ZIPPER 1"/>
    <property type="match status" value="1"/>
</dbReference>
<gene>
    <name evidence="2" type="primary">LOC116192042</name>
</gene>
<dbReference type="RefSeq" id="XP_031376300.1">
    <property type="nucleotide sequence ID" value="XM_031520440.1"/>
</dbReference>
<dbReference type="GeneID" id="116192042"/>
<accession>A0A6P8C116</accession>
<reference evidence="2" key="2">
    <citation type="submission" date="2025-08" db="UniProtKB">
        <authorList>
            <consortium name="RefSeq"/>
        </authorList>
    </citation>
    <scope>IDENTIFICATION</scope>
    <source>
        <tissue evidence="2">Leaf</tissue>
    </source>
</reference>
<name>A0A6P8C116_PUNGR</name>